<evidence type="ECO:0000313" key="4">
    <source>
        <dbReference type="Proteomes" id="UP000028302"/>
    </source>
</evidence>
<dbReference type="eggNOG" id="ENOG5031XVQ">
    <property type="taxonomic scope" value="Bacteria"/>
</dbReference>
<keyword evidence="1" id="KW-0732">Signal</keyword>
<protein>
    <recommendedName>
        <fullName evidence="2">Ice-binding protein C-terminal domain-containing protein</fullName>
    </recommendedName>
</protein>
<sequence length="264" mass="27718">MIMKTRFYGTAGAIAALAFAGSAFASQIDINTAADGPSGNGEPTIYQIATDPIYGNGTQPLFSPGSIGPSTTQYNNGTWQITGAPASSSALEATYTANFSNGLFGVYDINDPSISLNLLGPGTQNGPNPGRFTDYATLSYNPLTGMFTGKASDGTQNSANFGSNLFGFFLTIGGNTYYSDPSQNGGDKTRMVGFRGLGNADPNASALDSEYLFGWEDGTDNDYQDYVVTVNGIRPVPEPSSIAMFGVGLLMIGFAARRLQKRDV</sequence>
<dbReference type="InterPro" id="IPR013424">
    <property type="entry name" value="Ice-binding_C"/>
</dbReference>
<dbReference type="STRING" id="1304275.C41B8_07352"/>
<accession>A0A084IMB0</accession>
<name>A0A084IMB0_SALHC</name>
<feature type="chain" id="PRO_5001776525" description="Ice-binding protein C-terminal domain-containing protein" evidence="1">
    <location>
        <begin position="26"/>
        <end position="264"/>
    </location>
</feature>
<dbReference type="AlphaFoldDB" id="A0A084IMB0"/>
<dbReference type="NCBIfam" id="TIGR02595">
    <property type="entry name" value="PEP_CTERM"/>
    <property type="match status" value="1"/>
</dbReference>
<proteinExistence type="predicted"/>
<organism evidence="3 4">
    <name type="scientific">Salinisphaera hydrothermalis (strain C41B8)</name>
    <dbReference type="NCBI Taxonomy" id="1304275"/>
    <lineage>
        <taxon>Bacteria</taxon>
        <taxon>Pseudomonadati</taxon>
        <taxon>Pseudomonadota</taxon>
        <taxon>Gammaproteobacteria</taxon>
        <taxon>Salinisphaerales</taxon>
        <taxon>Salinisphaeraceae</taxon>
        <taxon>Salinisphaera</taxon>
    </lineage>
</organism>
<keyword evidence="4" id="KW-1185">Reference proteome</keyword>
<evidence type="ECO:0000313" key="3">
    <source>
        <dbReference type="EMBL" id="KEZ77844.1"/>
    </source>
</evidence>
<dbReference type="Proteomes" id="UP000028302">
    <property type="component" value="Unassembled WGS sequence"/>
</dbReference>
<evidence type="ECO:0000259" key="2">
    <source>
        <dbReference type="Pfam" id="PF07589"/>
    </source>
</evidence>
<dbReference type="EMBL" id="APNK01000008">
    <property type="protein sequence ID" value="KEZ77844.1"/>
    <property type="molecule type" value="Genomic_DNA"/>
</dbReference>
<dbReference type="Pfam" id="PF07589">
    <property type="entry name" value="PEP-CTERM"/>
    <property type="match status" value="1"/>
</dbReference>
<feature type="domain" description="Ice-binding protein C-terminal" evidence="2">
    <location>
        <begin position="235"/>
        <end position="258"/>
    </location>
</feature>
<reference evidence="3 4" key="1">
    <citation type="submission" date="2013-03" db="EMBL/GenBank/DDBJ databases">
        <title>Salinisphaera hydrothermalis C41B8 Genome Sequencing.</title>
        <authorList>
            <person name="Li C."/>
            <person name="Lai Q."/>
            <person name="Shao Z."/>
        </authorList>
    </citation>
    <scope>NUCLEOTIDE SEQUENCE [LARGE SCALE GENOMIC DNA]</scope>
    <source>
        <strain evidence="3 4">C41B8</strain>
    </source>
</reference>
<comment type="caution">
    <text evidence="3">The sequence shown here is derived from an EMBL/GenBank/DDBJ whole genome shotgun (WGS) entry which is preliminary data.</text>
</comment>
<evidence type="ECO:0000256" key="1">
    <source>
        <dbReference type="SAM" id="SignalP"/>
    </source>
</evidence>
<feature type="signal peptide" evidence="1">
    <location>
        <begin position="1"/>
        <end position="25"/>
    </location>
</feature>
<gene>
    <name evidence="3" type="ORF">C41B8_07352</name>
</gene>